<evidence type="ECO:0000256" key="6">
    <source>
        <dbReference type="ARBA" id="ARBA00023136"/>
    </source>
</evidence>
<evidence type="ECO:0000256" key="1">
    <source>
        <dbReference type="ARBA" id="ARBA00004477"/>
    </source>
</evidence>
<dbReference type="PANTHER" id="PTHR15301:SF3">
    <property type="entry name" value="PROTEIN NSG1-RELATED"/>
    <property type="match status" value="1"/>
</dbReference>
<name>A0ABR4D343_9HELO</name>
<keyword evidence="6 8" id="KW-0472">Membrane</keyword>
<dbReference type="EMBL" id="JAZHXI010000001">
    <property type="protein sequence ID" value="KAL2076191.1"/>
    <property type="molecule type" value="Genomic_DNA"/>
</dbReference>
<feature type="transmembrane region" description="Helical" evidence="8">
    <location>
        <begin position="259"/>
        <end position="277"/>
    </location>
</feature>
<keyword evidence="5 8" id="KW-1133">Transmembrane helix</keyword>
<feature type="region of interest" description="Disordered" evidence="7">
    <location>
        <begin position="1"/>
        <end position="46"/>
    </location>
</feature>
<feature type="compositionally biased region" description="Polar residues" evidence="7">
    <location>
        <begin position="72"/>
        <end position="81"/>
    </location>
</feature>
<feature type="transmembrane region" description="Helical" evidence="8">
    <location>
        <begin position="323"/>
        <end position="341"/>
    </location>
</feature>
<evidence type="ECO:0000256" key="7">
    <source>
        <dbReference type="SAM" id="MobiDB-lite"/>
    </source>
</evidence>
<protein>
    <submittedName>
        <fullName evidence="9">Uncharacterized protein</fullName>
    </submittedName>
</protein>
<evidence type="ECO:0000256" key="3">
    <source>
        <dbReference type="ARBA" id="ARBA00022692"/>
    </source>
</evidence>
<gene>
    <name evidence="9" type="ORF">VTL71DRAFT_1134</name>
</gene>
<feature type="transmembrane region" description="Helical" evidence="8">
    <location>
        <begin position="155"/>
        <end position="175"/>
    </location>
</feature>
<comment type="caution">
    <text evidence="9">The sequence shown here is derived from an EMBL/GenBank/DDBJ whole genome shotgun (WGS) entry which is preliminary data.</text>
</comment>
<dbReference type="Pfam" id="PF07281">
    <property type="entry name" value="INSIG"/>
    <property type="match status" value="1"/>
</dbReference>
<accession>A0ABR4D343</accession>
<evidence type="ECO:0000256" key="5">
    <source>
        <dbReference type="ARBA" id="ARBA00022989"/>
    </source>
</evidence>
<evidence type="ECO:0000256" key="8">
    <source>
        <dbReference type="SAM" id="Phobius"/>
    </source>
</evidence>
<evidence type="ECO:0000256" key="2">
    <source>
        <dbReference type="ARBA" id="ARBA00007475"/>
    </source>
</evidence>
<keyword evidence="4" id="KW-0256">Endoplasmic reticulum</keyword>
<sequence>MSSSQTHIHRPQPHRPFAPFDQKSAPNQPPSPQLTPSEPPSRTHSFLDLTSSTLLGIYSPSSYQADDLLSTPWGTGAQTPRTPAVSIPASRPRTKSQAHLPPPQSASSSVLALGSRSILLFGMGMGYGVLVRHLHDDRQLAPFQVEGIIKPRNDWRYLVFWGVAGVLLGSLMPWIDTLFLDATEDVDSVAVGGEVQEEGSESGIFGADWTPVVRSVGAFVGIAFAIRKLPWASTLQASLTLFLVNPVLWYLIDRSKPGFLLSSFVGATGTALLLATSNPDMMPFPTSFNMPKIATRNSTSKYLGSLGDEFGIGGVRRETIEGGIWILSVLFCSCVCFGNIGRRLALSGRGKGVVRR</sequence>
<evidence type="ECO:0000313" key="9">
    <source>
        <dbReference type="EMBL" id="KAL2076191.1"/>
    </source>
</evidence>
<organism evidence="9 10">
    <name type="scientific">Oculimacula yallundae</name>
    <dbReference type="NCBI Taxonomy" id="86028"/>
    <lineage>
        <taxon>Eukaryota</taxon>
        <taxon>Fungi</taxon>
        <taxon>Dikarya</taxon>
        <taxon>Ascomycota</taxon>
        <taxon>Pezizomycotina</taxon>
        <taxon>Leotiomycetes</taxon>
        <taxon>Helotiales</taxon>
        <taxon>Ploettnerulaceae</taxon>
        <taxon>Oculimacula</taxon>
    </lineage>
</organism>
<evidence type="ECO:0000256" key="4">
    <source>
        <dbReference type="ARBA" id="ARBA00022824"/>
    </source>
</evidence>
<dbReference type="Proteomes" id="UP001595075">
    <property type="component" value="Unassembled WGS sequence"/>
</dbReference>
<feature type="compositionally biased region" description="Pro residues" evidence="7">
    <location>
        <begin position="27"/>
        <end position="39"/>
    </location>
</feature>
<reference evidence="9 10" key="1">
    <citation type="journal article" date="2024" name="Commun. Biol.">
        <title>Comparative genomic analysis of thermophilic fungi reveals convergent evolutionary adaptations and gene losses.</title>
        <authorList>
            <person name="Steindorff A.S."/>
            <person name="Aguilar-Pontes M.V."/>
            <person name="Robinson A.J."/>
            <person name="Andreopoulos B."/>
            <person name="LaButti K."/>
            <person name="Kuo A."/>
            <person name="Mondo S."/>
            <person name="Riley R."/>
            <person name="Otillar R."/>
            <person name="Haridas S."/>
            <person name="Lipzen A."/>
            <person name="Grimwood J."/>
            <person name="Schmutz J."/>
            <person name="Clum A."/>
            <person name="Reid I.D."/>
            <person name="Moisan M.C."/>
            <person name="Butler G."/>
            <person name="Nguyen T.T.M."/>
            <person name="Dewar K."/>
            <person name="Conant G."/>
            <person name="Drula E."/>
            <person name="Henrissat B."/>
            <person name="Hansel C."/>
            <person name="Singer S."/>
            <person name="Hutchinson M.I."/>
            <person name="de Vries R.P."/>
            <person name="Natvig D.O."/>
            <person name="Powell A.J."/>
            <person name="Tsang A."/>
            <person name="Grigoriev I.V."/>
        </authorList>
    </citation>
    <scope>NUCLEOTIDE SEQUENCE [LARGE SCALE GENOMIC DNA]</scope>
    <source>
        <strain evidence="9 10">CBS 494.80</strain>
    </source>
</reference>
<feature type="region of interest" description="Disordered" evidence="7">
    <location>
        <begin position="71"/>
        <end position="107"/>
    </location>
</feature>
<comment type="subcellular location">
    <subcellularLocation>
        <location evidence="1">Endoplasmic reticulum membrane</location>
        <topology evidence="1">Multi-pass membrane protein</topology>
    </subcellularLocation>
</comment>
<dbReference type="InterPro" id="IPR025929">
    <property type="entry name" value="INSIG_fam"/>
</dbReference>
<proteinExistence type="inferred from homology"/>
<keyword evidence="3 8" id="KW-0812">Transmembrane</keyword>
<dbReference type="PANTHER" id="PTHR15301">
    <property type="entry name" value="INSULIN-INDUCED GENE 1"/>
    <property type="match status" value="1"/>
</dbReference>
<feature type="transmembrane region" description="Helical" evidence="8">
    <location>
        <begin position="231"/>
        <end position="252"/>
    </location>
</feature>
<keyword evidence="10" id="KW-1185">Reference proteome</keyword>
<evidence type="ECO:0000313" key="10">
    <source>
        <dbReference type="Proteomes" id="UP001595075"/>
    </source>
</evidence>
<comment type="similarity">
    <text evidence="2">Belongs to the INSIG family.</text>
</comment>